<organism evidence="14 15">
    <name type="scientific">Cinnamomum micranthum f. kanehirae</name>
    <dbReference type="NCBI Taxonomy" id="337451"/>
    <lineage>
        <taxon>Eukaryota</taxon>
        <taxon>Viridiplantae</taxon>
        <taxon>Streptophyta</taxon>
        <taxon>Embryophyta</taxon>
        <taxon>Tracheophyta</taxon>
        <taxon>Spermatophyta</taxon>
        <taxon>Magnoliopsida</taxon>
        <taxon>Magnoliidae</taxon>
        <taxon>Laurales</taxon>
        <taxon>Lauraceae</taxon>
        <taxon>Cinnamomum</taxon>
    </lineage>
</organism>
<evidence type="ECO:0000313" key="15">
    <source>
        <dbReference type="Proteomes" id="UP000283530"/>
    </source>
</evidence>
<dbReference type="GO" id="GO:0042285">
    <property type="term" value="F:xylosyltransferase activity"/>
    <property type="evidence" value="ECO:0007669"/>
    <property type="project" value="TreeGrafter"/>
</dbReference>
<comment type="subcellular location">
    <subcellularLocation>
        <location evidence="1 13">Golgi apparatus membrane</location>
        <topology evidence="1 13">Single-pass type II membrane protein</topology>
    </subcellularLocation>
</comment>
<dbReference type="InterPro" id="IPR005027">
    <property type="entry name" value="Glyco_trans_43"/>
</dbReference>
<comment type="similarity">
    <text evidence="2 13">Belongs to the glycosyltransferase 43 family.</text>
</comment>
<keyword evidence="5 13" id="KW-0735">Signal-anchor</keyword>
<protein>
    <recommendedName>
        <fullName evidence="13">Glycosyltransferases</fullName>
        <ecNumber evidence="13">2.4.-.-</ecNumber>
    </recommendedName>
</protein>
<dbReference type="GO" id="GO:0009834">
    <property type="term" value="P:plant-type secondary cell wall biogenesis"/>
    <property type="evidence" value="ECO:0007669"/>
    <property type="project" value="TreeGrafter"/>
</dbReference>
<keyword evidence="10 13" id="KW-0961">Cell wall biogenesis/degradation</keyword>
<dbReference type="InterPro" id="IPR029044">
    <property type="entry name" value="Nucleotide-diphossugar_trans"/>
</dbReference>
<dbReference type="EMBL" id="QPKB01000011">
    <property type="protein sequence ID" value="RWR95600.1"/>
    <property type="molecule type" value="Genomic_DNA"/>
</dbReference>
<dbReference type="GO" id="GO:0071555">
    <property type="term" value="P:cell wall organization"/>
    <property type="evidence" value="ECO:0007669"/>
    <property type="project" value="UniProtKB-KW"/>
</dbReference>
<evidence type="ECO:0000256" key="13">
    <source>
        <dbReference type="RuleBase" id="RU363127"/>
    </source>
</evidence>
<dbReference type="GO" id="GO:0010417">
    <property type="term" value="P:glucuronoxylan biosynthetic process"/>
    <property type="evidence" value="ECO:0007669"/>
    <property type="project" value="TreeGrafter"/>
</dbReference>
<comment type="function">
    <text evidence="13">Involved in the synthesis of glucuronoxylan hemicellulose in secondary cell walls.</text>
</comment>
<evidence type="ECO:0000256" key="1">
    <source>
        <dbReference type="ARBA" id="ARBA00004323"/>
    </source>
</evidence>
<evidence type="ECO:0000313" key="14">
    <source>
        <dbReference type="EMBL" id="RWR95600.1"/>
    </source>
</evidence>
<feature type="site" description="Interaction with galactose moiety of substrate glycoprotein" evidence="12">
    <location>
        <position position="241"/>
    </location>
</feature>
<feature type="site" description="Interaction with galactose moiety of substrate glycoprotein" evidence="12">
    <location>
        <position position="338"/>
    </location>
</feature>
<accession>A0A3S3P846</accession>
<proteinExistence type="inferred from homology"/>
<evidence type="ECO:0000256" key="2">
    <source>
        <dbReference type="ARBA" id="ARBA00007706"/>
    </source>
</evidence>
<keyword evidence="3 13" id="KW-0808">Transferase</keyword>
<keyword evidence="8" id="KW-0472">Membrane</keyword>
<dbReference type="GO" id="GO:0015018">
    <property type="term" value="F:galactosylgalactosylxylosylprotein 3-beta-glucuronosyltransferase activity"/>
    <property type="evidence" value="ECO:0007669"/>
    <property type="project" value="InterPro"/>
</dbReference>
<evidence type="ECO:0000256" key="6">
    <source>
        <dbReference type="ARBA" id="ARBA00022989"/>
    </source>
</evidence>
<dbReference type="SUPFAM" id="SSF53448">
    <property type="entry name" value="Nucleotide-diphospho-sugar transferases"/>
    <property type="match status" value="1"/>
</dbReference>
<dbReference type="Gene3D" id="3.90.550.10">
    <property type="entry name" value="Spore Coat Polysaccharide Biosynthesis Protein SpsA, Chain A"/>
    <property type="match status" value="1"/>
</dbReference>
<keyword evidence="4" id="KW-0812">Transmembrane</keyword>
<dbReference type="Proteomes" id="UP000283530">
    <property type="component" value="Unassembled WGS sequence"/>
</dbReference>
<evidence type="ECO:0000256" key="7">
    <source>
        <dbReference type="ARBA" id="ARBA00023034"/>
    </source>
</evidence>
<dbReference type="CDD" id="cd00218">
    <property type="entry name" value="GlcAT-I"/>
    <property type="match status" value="1"/>
</dbReference>
<comment type="caution">
    <text evidence="14">The sequence shown here is derived from an EMBL/GenBank/DDBJ whole genome shotgun (WGS) entry which is preliminary data.</text>
</comment>
<dbReference type="AlphaFoldDB" id="A0A3S3P846"/>
<dbReference type="Pfam" id="PF03360">
    <property type="entry name" value="Glyco_transf_43"/>
    <property type="match status" value="1"/>
</dbReference>
<name>A0A3S3P846_9MAGN</name>
<dbReference type="GO" id="GO:0000139">
    <property type="term" value="C:Golgi membrane"/>
    <property type="evidence" value="ECO:0007669"/>
    <property type="project" value="UniProtKB-SubCell"/>
</dbReference>
<evidence type="ECO:0000256" key="11">
    <source>
        <dbReference type="PIRSR" id="PIRSR605027-1"/>
    </source>
</evidence>
<evidence type="ECO:0000256" key="9">
    <source>
        <dbReference type="ARBA" id="ARBA00023180"/>
    </source>
</evidence>
<dbReference type="PANTHER" id="PTHR10896">
    <property type="entry name" value="GALACTOSYLGALACTOSYLXYLOSYLPROTEIN 3-BETA-GLUCURONOSYLTRANSFERASE BETA-1,3-GLUCURONYLTRANSFERASE"/>
    <property type="match status" value="1"/>
</dbReference>
<dbReference type="STRING" id="337451.A0A3S3P846"/>
<dbReference type="PANTHER" id="PTHR10896:SF59">
    <property type="entry name" value="BETA-1,4-XYLOSYLTRANSFERASE IRX9"/>
    <property type="match status" value="1"/>
</dbReference>
<keyword evidence="9" id="KW-0325">Glycoprotein</keyword>
<reference evidence="14 15" key="1">
    <citation type="journal article" date="2019" name="Nat. Plants">
        <title>Stout camphor tree genome fills gaps in understanding of flowering plant genome evolution.</title>
        <authorList>
            <person name="Chaw S.M."/>
            <person name="Liu Y.C."/>
            <person name="Wu Y.W."/>
            <person name="Wang H.Y."/>
            <person name="Lin C.I."/>
            <person name="Wu C.S."/>
            <person name="Ke H.M."/>
            <person name="Chang L.Y."/>
            <person name="Hsu C.Y."/>
            <person name="Yang H.T."/>
            <person name="Sudianto E."/>
            <person name="Hsu M.H."/>
            <person name="Wu K.P."/>
            <person name="Wang L.N."/>
            <person name="Leebens-Mack J.H."/>
            <person name="Tsai I.J."/>
        </authorList>
    </citation>
    <scope>NUCLEOTIDE SEQUENCE [LARGE SCALE GENOMIC DNA]</scope>
    <source>
        <strain evidence="15">cv. Chaw 1501</strain>
        <tissue evidence="14">Young leaves</tissue>
    </source>
</reference>
<evidence type="ECO:0000256" key="10">
    <source>
        <dbReference type="ARBA" id="ARBA00023316"/>
    </source>
</evidence>
<evidence type="ECO:0000256" key="4">
    <source>
        <dbReference type="ARBA" id="ARBA00022692"/>
    </source>
</evidence>
<sequence>MGSFDNRSKKKIQVWKKALFHFSLCFVMGFFTGFAPTNAPSIFSSADASISNQYSPAEQPVASSSSSFIVEDAPESVGAGGHLNRSIIEKSSQEEEEDEKELTLRKQLIIITPTRLGDRFQGAFLTRLGNTLKLVAPPLLWIVVETHSNSSETTEILRNTGIMYRHLVTKVNFSDERADTDHQRNVALNHIEHHHLDGIVHFAGVYNVYDLQLFENIRNIGVFGTWPIALMSPNRKNVVVEGPVCTSSQVIGWHLKNSNDEWRSRPYIPVSSFAFNSSVLWDPERWGRASSTQYSTQESLEFVKQVVLEDETKLMGIPEGCSKVMLWHLRVGVPRLHQITILGNE</sequence>
<keyword evidence="7 13" id="KW-0333">Golgi apparatus</keyword>
<gene>
    <name evidence="14" type="ORF">CKAN_02495200</name>
</gene>
<evidence type="ECO:0000256" key="8">
    <source>
        <dbReference type="ARBA" id="ARBA00023136"/>
    </source>
</evidence>
<evidence type="ECO:0000256" key="5">
    <source>
        <dbReference type="ARBA" id="ARBA00022968"/>
    </source>
</evidence>
<evidence type="ECO:0000256" key="12">
    <source>
        <dbReference type="PIRSR" id="PIRSR605027-4"/>
    </source>
</evidence>
<feature type="active site" description="Proton donor/acceptor" evidence="11">
    <location>
        <position position="298"/>
    </location>
</feature>
<dbReference type="EC" id="2.4.-.-" evidence="13"/>
<evidence type="ECO:0000256" key="3">
    <source>
        <dbReference type="ARBA" id="ARBA00022679"/>
    </source>
</evidence>
<keyword evidence="6" id="KW-1133">Transmembrane helix</keyword>
<keyword evidence="15" id="KW-1185">Reference proteome</keyword>
<dbReference type="OrthoDB" id="675023at2759"/>